<evidence type="ECO:0000256" key="5">
    <source>
        <dbReference type="ARBA" id="ARBA00023033"/>
    </source>
</evidence>
<keyword evidence="2" id="KW-0479">Metal-binding</keyword>
<organism evidence="7 8">
    <name type="scientific">Botrytis paeoniae</name>
    <dbReference type="NCBI Taxonomy" id="278948"/>
    <lineage>
        <taxon>Eukaryota</taxon>
        <taxon>Fungi</taxon>
        <taxon>Dikarya</taxon>
        <taxon>Ascomycota</taxon>
        <taxon>Pezizomycotina</taxon>
        <taxon>Leotiomycetes</taxon>
        <taxon>Helotiales</taxon>
        <taxon>Sclerotiniaceae</taxon>
        <taxon>Botrytis</taxon>
    </lineage>
</organism>
<dbReference type="InterPro" id="IPR036396">
    <property type="entry name" value="Cyt_P450_sf"/>
</dbReference>
<keyword evidence="4" id="KW-0408">Iron</keyword>
<dbReference type="GO" id="GO:0005506">
    <property type="term" value="F:iron ion binding"/>
    <property type="evidence" value="ECO:0007669"/>
    <property type="project" value="InterPro"/>
</dbReference>
<comment type="caution">
    <text evidence="7">The sequence shown here is derived from an EMBL/GenBank/DDBJ whole genome shotgun (WGS) entry which is preliminary data.</text>
</comment>
<dbReference type="GO" id="GO:0016705">
    <property type="term" value="F:oxidoreductase activity, acting on paired donors, with incorporation or reduction of molecular oxygen"/>
    <property type="evidence" value="ECO:0007669"/>
    <property type="project" value="InterPro"/>
</dbReference>
<feature type="signal peptide" evidence="6">
    <location>
        <begin position="1"/>
        <end position="26"/>
    </location>
</feature>
<protein>
    <submittedName>
        <fullName evidence="7">Uncharacterized protein</fullName>
    </submittedName>
</protein>
<keyword evidence="6" id="KW-0732">Signal</keyword>
<evidence type="ECO:0000256" key="1">
    <source>
        <dbReference type="ARBA" id="ARBA00010617"/>
    </source>
</evidence>
<dbReference type="EMBL" id="PQXI01000002">
    <property type="protein sequence ID" value="TGO31101.1"/>
    <property type="molecule type" value="Genomic_DNA"/>
</dbReference>
<evidence type="ECO:0000313" key="8">
    <source>
        <dbReference type="Proteomes" id="UP000297910"/>
    </source>
</evidence>
<gene>
    <name evidence="7" type="ORF">BPAE_0002g01970</name>
</gene>
<evidence type="ECO:0000256" key="4">
    <source>
        <dbReference type="ARBA" id="ARBA00023004"/>
    </source>
</evidence>
<proteinExistence type="inferred from homology"/>
<dbReference type="SUPFAM" id="SSF48264">
    <property type="entry name" value="Cytochrome P450"/>
    <property type="match status" value="1"/>
</dbReference>
<accession>A0A4Z1GAB4</accession>
<feature type="chain" id="PRO_5021474979" evidence="6">
    <location>
        <begin position="27"/>
        <end position="114"/>
    </location>
</feature>
<dbReference type="GO" id="GO:0020037">
    <property type="term" value="F:heme binding"/>
    <property type="evidence" value="ECO:0007669"/>
    <property type="project" value="InterPro"/>
</dbReference>
<evidence type="ECO:0000256" key="2">
    <source>
        <dbReference type="ARBA" id="ARBA00022723"/>
    </source>
</evidence>
<keyword evidence="8" id="KW-1185">Reference proteome</keyword>
<keyword evidence="3" id="KW-0560">Oxidoreductase</keyword>
<name>A0A4Z1GAB4_9HELO</name>
<dbReference type="Gene3D" id="1.10.630.10">
    <property type="entry name" value="Cytochrome P450"/>
    <property type="match status" value="1"/>
</dbReference>
<dbReference type="Proteomes" id="UP000297910">
    <property type="component" value="Unassembled WGS sequence"/>
</dbReference>
<dbReference type="PANTHER" id="PTHR46300:SF2">
    <property type="entry name" value="CYTOCHROME P450 MONOOXYGENASE ALNH-RELATED"/>
    <property type="match status" value="1"/>
</dbReference>
<keyword evidence="5" id="KW-0503">Monooxygenase</keyword>
<reference evidence="7 8" key="1">
    <citation type="submission" date="2017-12" db="EMBL/GenBank/DDBJ databases">
        <title>Comparative genomics of Botrytis spp.</title>
        <authorList>
            <person name="Valero-Jimenez C.A."/>
            <person name="Tapia P."/>
            <person name="Veloso J."/>
            <person name="Silva-Moreno E."/>
            <person name="Staats M."/>
            <person name="Valdes J.H."/>
            <person name="Van Kan J.A.L."/>
        </authorList>
    </citation>
    <scope>NUCLEOTIDE SEQUENCE [LARGE SCALE GENOMIC DNA]</scope>
    <source>
        <strain evidence="7 8">Bp0003</strain>
    </source>
</reference>
<sequence>MGNLLLFVIPLALAIAVVQFIQLIKSNRKYNSGQLPPGPPGRDHANLLDNDRWNMFKSWNEQYGNVVTFYTGQQLNIVLGTMEAAVDILEKAGETFSSHPHFIMGYKTRTSVPR</sequence>
<evidence type="ECO:0000256" key="6">
    <source>
        <dbReference type="SAM" id="SignalP"/>
    </source>
</evidence>
<comment type="similarity">
    <text evidence="1">Belongs to the cytochrome P450 family.</text>
</comment>
<dbReference type="PANTHER" id="PTHR46300">
    <property type="entry name" value="P450, PUTATIVE (EUROFUNG)-RELATED-RELATED"/>
    <property type="match status" value="1"/>
</dbReference>
<dbReference type="InterPro" id="IPR050364">
    <property type="entry name" value="Cytochrome_P450_fung"/>
</dbReference>
<evidence type="ECO:0000313" key="7">
    <source>
        <dbReference type="EMBL" id="TGO31101.1"/>
    </source>
</evidence>
<dbReference type="GO" id="GO:0004497">
    <property type="term" value="F:monooxygenase activity"/>
    <property type="evidence" value="ECO:0007669"/>
    <property type="project" value="UniProtKB-KW"/>
</dbReference>
<evidence type="ECO:0000256" key="3">
    <source>
        <dbReference type="ARBA" id="ARBA00023002"/>
    </source>
</evidence>
<dbReference type="AlphaFoldDB" id="A0A4Z1GAB4"/>